<dbReference type="AlphaFoldDB" id="A0AAE0LEW2"/>
<reference evidence="8 9" key="1">
    <citation type="journal article" date="2015" name="Genome Biol. Evol.">
        <title>Comparative Genomics of a Bacterivorous Green Alga Reveals Evolutionary Causalities and Consequences of Phago-Mixotrophic Mode of Nutrition.</title>
        <authorList>
            <person name="Burns J.A."/>
            <person name="Paasch A."/>
            <person name="Narechania A."/>
            <person name="Kim E."/>
        </authorList>
    </citation>
    <scope>NUCLEOTIDE SEQUENCE [LARGE SCALE GENOMIC DNA]</scope>
    <source>
        <strain evidence="8 9">PLY_AMNH</strain>
    </source>
</reference>
<dbReference type="Pfam" id="PF13911">
    <property type="entry name" value="AhpC-TSA_2"/>
    <property type="match status" value="1"/>
</dbReference>
<name>A0AAE0LEW2_9CHLO</name>
<comment type="caution">
    <text evidence="8">The sequence shown here is derived from an EMBL/GenBank/DDBJ whole genome shotgun (WGS) entry which is preliminary data.</text>
</comment>
<dbReference type="GO" id="GO:0005737">
    <property type="term" value="C:cytoplasm"/>
    <property type="evidence" value="ECO:0007669"/>
    <property type="project" value="UniProtKB-SubCell"/>
</dbReference>
<dbReference type="EMBL" id="LGRX02003459">
    <property type="protein sequence ID" value="KAK3282214.1"/>
    <property type="molecule type" value="Genomic_DNA"/>
</dbReference>
<evidence type="ECO:0000256" key="2">
    <source>
        <dbReference type="ARBA" id="ARBA00022490"/>
    </source>
</evidence>
<evidence type="ECO:0000313" key="9">
    <source>
        <dbReference type="Proteomes" id="UP001190700"/>
    </source>
</evidence>
<evidence type="ECO:0000256" key="5">
    <source>
        <dbReference type="ARBA" id="ARBA00023849"/>
    </source>
</evidence>
<dbReference type="PANTHER" id="PTHR28630:SF31">
    <property type="entry name" value="PEROXIREDOXIN-LIKE 2A"/>
    <property type="match status" value="1"/>
</dbReference>
<accession>A0AAE0LEW2</accession>
<gene>
    <name evidence="8" type="ORF">CYMTET_10038</name>
</gene>
<evidence type="ECO:0000256" key="7">
    <source>
        <dbReference type="ARBA" id="ARBA00032129"/>
    </source>
</evidence>
<keyword evidence="9" id="KW-1185">Reference proteome</keyword>
<organism evidence="8 9">
    <name type="scientific">Cymbomonas tetramitiformis</name>
    <dbReference type="NCBI Taxonomy" id="36881"/>
    <lineage>
        <taxon>Eukaryota</taxon>
        <taxon>Viridiplantae</taxon>
        <taxon>Chlorophyta</taxon>
        <taxon>Pyramimonadophyceae</taxon>
        <taxon>Pyramimonadales</taxon>
        <taxon>Pyramimonadaceae</taxon>
        <taxon>Cymbomonas</taxon>
    </lineage>
</organism>
<evidence type="ECO:0000256" key="3">
    <source>
        <dbReference type="ARBA" id="ARBA00023284"/>
    </source>
</evidence>
<protein>
    <recommendedName>
        <fullName evidence="5">Peroxiredoxin-like 2A</fullName>
    </recommendedName>
    <alternativeName>
        <fullName evidence="7">Peroxiredoxin-like 2 activated in M-CSF stimulated monocytes</fullName>
    </alternativeName>
    <alternativeName>
        <fullName evidence="6">Redox-regulatory protein FAM213A</fullName>
    </alternativeName>
</protein>
<dbReference type="InterPro" id="IPR032801">
    <property type="entry name" value="PXL2A/B/C"/>
</dbReference>
<proteinExistence type="inferred from homology"/>
<evidence type="ECO:0000256" key="6">
    <source>
        <dbReference type="ARBA" id="ARBA00032058"/>
    </source>
</evidence>
<dbReference type="PANTHER" id="PTHR28630">
    <property type="match status" value="1"/>
</dbReference>
<comment type="similarity">
    <text evidence="4">Belongs to the peroxiredoxin-like PRXL2 family. PRXL2A subfamily.</text>
</comment>
<sequence length="179" mass="19690">MTSGLPEIQLSSVVGPLSQLPGAETKISSDTLWTTSPVVVLALRRPGWEKKPQFDELGVNLVCLLHENLPEEVKEYQEFWPGPLYLDNDQVFFKALGGGKVRRGSLLTFLNPCSVVWSHAKRSQQSVAKSNLKGDGLTMGGLFVLNGTKVQYYFREETFGVHAPLDDVLTAARAVSSKI</sequence>
<dbReference type="Proteomes" id="UP001190700">
    <property type="component" value="Unassembled WGS sequence"/>
</dbReference>
<keyword evidence="2" id="KW-0963">Cytoplasm</keyword>
<keyword evidence="3" id="KW-0676">Redox-active center</keyword>
<evidence type="ECO:0000313" key="8">
    <source>
        <dbReference type="EMBL" id="KAK3282214.1"/>
    </source>
</evidence>
<evidence type="ECO:0000256" key="4">
    <source>
        <dbReference type="ARBA" id="ARBA00023787"/>
    </source>
</evidence>
<comment type="subcellular location">
    <subcellularLocation>
        <location evidence="1">Cytoplasm</location>
    </subcellularLocation>
</comment>
<evidence type="ECO:0000256" key="1">
    <source>
        <dbReference type="ARBA" id="ARBA00004496"/>
    </source>
</evidence>